<dbReference type="InterPro" id="IPR051121">
    <property type="entry name" value="FAH"/>
</dbReference>
<comment type="similarity">
    <text evidence="2">Belongs to the FAH family.</text>
</comment>
<proteinExistence type="inferred from homology"/>
<keyword evidence="5" id="KW-0378">Hydrolase</keyword>
<accession>A0A556ALX1</accession>
<protein>
    <submittedName>
        <fullName evidence="5">Fumarylacetoacetate hydrolase family protein</fullName>
    </submittedName>
</protein>
<dbReference type="Pfam" id="PF01557">
    <property type="entry name" value="FAA_hydrolase"/>
    <property type="match status" value="1"/>
</dbReference>
<evidence type="ECO:0000313" key="6">
    <source>
        <dbReference type="Proteomes" id="UP000318405"/>
    </source>
</evidence>
<dbReference type="AlphaFoldDB" id="A0A556ALX1"/>
<dbReference type="FunFam" id="3.90.850.10:FF:000008">
    <property type="entry name" value="FAA hydrolase family protein"/>
    <property type="match status" value="1"/>
</dbReference>
<dbReference type="OrthoDB" id="9805307at2"/>
<dbReference type="InterPro" id="IPR036663">
    <property type="entry name" value="Fumarylacetoacetase_C_sf"/>
</dbReference>
<comment type="caution">
    <text evidence="5">The sequence shown here is derived from an EMBL/GenBank/DDBJ whole genome shotgun (WGS) entry which is preliminary data.</text>
</comment>
<keyword evidence="6" id="KW-1185">Reference proteome</keyword>
<evidence type="ECO:0000256" key="3">
    <source>
        <dbReference type="ARBA" id="ARBA00022723"/>
    </source>
</evidence>
<dbReference type="EMBL" id="VLTJ01000026">
    <property type="protein sequence ID" value="TSH93888.1"/>
    <property type="molecule type" value="Genomic_DNA"/>
</dbReference>
<reference evidence="5 6" key="1">
    <citation type="submission" date="2019-07" db="EMBL/GenBank/DDBJ databases">
        <title>Qingshengfaniella alkalisoli gen. nov., sp. nov., isolated from saline soil.</title>
        <authorList>
            <person name="Xu L."/>
            <person name="Huang X.-X."/>
            <person name="Sun J.-Q."/>
        </authorList>
    </citation>
    <scope>NUCLEOTIDE SEQUENCE [LARGE SCALE GENOMIC DNA]</scope>
    <source>
        <strain evidence="5 6">DSM 27279</strain>
    </source>
</reference>
<dbReference type="GO" id="GO:0044281">
    <property type="term" value="P:small molecule metabolic process"/>
    <property type="evidence" value="ECO:0007669"/>
    <property type="project" value="UniProtKB-ARBA"/>
</dbReference>
<organism evidence="5 6">
    <name type="scientific">Verticiella sediminum</name>
    <dbReference type="NCBI Taxonomy" id="1247510"/>
    <lineage>
        <taxon>Bacteria</taxon>
        <taxon>Pseudomonadati</taxon>
        <taxon>Pseudomonadota</taxon>
        <taxon>Betaproteobacteria</taxon>
        <taxon>Burkholderiales</taxon>
        <taxon>Alcaligenaceae</taxon>
        <taxon>Verticiella</taxon>
    </lineage>
</organism>
<feature type="domain" description="Fumarylacetoacetase-like C-terminal" evidence="4">
    <location>
        <begin position="75"/>
        <end position="279"/>
    </location>
</feature>
<sequence>MKFVSFEIDGSASYGIQQDDGIHDLGPVFAAQAPDLKTLIACGLLDQAMAHVRGRAAQLRAGDVKLLPVIPNPEKIICVGLNYGEHVRETGREVTESPTLFLRVASSQIAHDEALVRPAESAKLDYEGEIAVIIGRGGRRIAAADAWSHIAGYACYNDGSVRDWQTSTSQWTAGKNFWRTGAFGPWMTSAHDIPPGHVMTLVTRLNGQEMQRTTTDKMIHDIPSQIAYVSTFVPLAPGDVIVTGTPGGVGAKRNPPVFMKHGDVVEVEVDAIGVLRNTVCDESRLTEA</sequence>
<dbReference type="RefSeq" id="WP_143948789.1">
    <property type="nucleotide sequence ID" value="NZ_BAABMB010000006.1"/>
</dbReference>
<dbReference type="InterPro" id="IPR011234">
    <property type="entry name" value="Fumarylacetoacetase-like_C"/>
</dbReference>
<gene>
    <name evidence="5" type="ORF">FOZ76_13455</name>
</gene>
<name>A0A556ALX1_9BURK</name>
<evidence type="ECO:0000256" key="2">
    <source>
        <dbReference type="ARBA" id="ARBA00010211"/>
    </source>
</evidence>
<dbReference type="Proteomes" id="UP000318405">
    <property type="component" value="Unassembled WGS sequence"/>
</dbReference>
<keyword evidence="3" id="KW-0479">Metal-binding</keyword>
<dbReference type="SUPFAM" id="SSF56529">
    <property type="entry name" value="FAH"/>
    <property type="match status" value="1"/>
</dbReference>
<evidence type="ECO:0000313" key="5">
    <source>
        <dbReference type="EMBL" id="TSH93888.1"/>
    </source>
</evidence>
<dbReference type="GO" id="GO:0046872">
    <property type="term" value="F:metal ion binding"/>
    <property type="evidence" value="ECO:0007669"/>
    <property type="project" value="UniProtKB-KW"/>
</dbReference>
<evidence type="ECO:0000259" key="4">
    <source>
        <dbReference type="Pfam" id="PF01557"/>
    </source>
</evidence>
<evidence type="ECO:0000256" key="1">
    <source>
        <dbReference type="ARBA" id="ARBA00001946"/>
    </source>
</evidence>
<dbReference type="PANTHER" id="PTHR42796">
    <property type="entry name" value="FUMARYLACETOACETATE HYDROLASE DOMAIN-CONTAINING PROTEIN 2A-RELATED"/>
    <property type="match status" value="1"/>
</dbReference>
<dbReference type="GO" id="GO:0016787">
    <property type="term" value="F:hydrolase activity"/>
    <property type="evidence" value="ECO:0007669"/>
    <property type="project" value="UniProtKB-KW"/>
</dbReference>
<dbReference type="PANTHER" id="PTHR42796:SF4">
    <property type="entry name" value="FUMARYLACETOACETATE HYDROLASE DOMAIN-CONTAINING PROTEIN 2A"/>
    <property type="match status" value="1"/>
</dbReference>
<comment type="cofactor">
    <cofactor evidence="1">
        <name>Mg(2+)</name>
        <dbReference type="ChEBI" id="CHEBI:18420"/>
    </cofactor>
</comment>
<dbReference type="Gene3D" id="3.90.850.10">
    <property type="entry name" value="Fumarylacetoacetase-like, C-terminal domain"/>
    <property type="match status" value="1"/>
</dbReference>